<keyword evidence="2" id="KW-1185">Reference proteome</keyword>
<protein>
    <recommendedName>
        <fullName evidence="3">ATP-binding protein</fullName>
    </recommendedName>
</protein>
<dbReference type="InterPro" id="IPR027417">
    <property type="entry name" value="P-loop_NTPase"/>
</dbReference>
<dbReference type="RefSeq" id="WP_239262886.1">
    <property type="nucleotide sequence ID" value="NZ_JAKRCV010000011.1"/>
</dbReference>
<organism evidence="1 2">
    <name type="scientific">Arsenicicoccus bolidensis</name>
    <dbReference type="NCBI Taxonomy" id="229480"/>
    <lineage>
        <taxon>Bacteria</taxon>
        <taxon>Bacillati</taxon>
        <taxon>Actinomycetota</taxon>
        <taxon>Actinomycetes</taxon>
        <taxon>Micrococcales</taxon>
        <taxon>Intrasporangiaceae</taxon>
        <taxon>Arsenicicoccus</taxon>
    </lineage>
</organism>
<dbReference type="Proteomes" id="UP001521931">
    <property type="component" value="Unassembled WGS sequence"/>
</dbReference>
<evidence type="ECO:0000313" key="1">
    <source>
        <dbReference type="EMBL" id="MCG7321316.1"/>
    </source>
</evidence>
<reference evidence="1 2" key="1">
    <citation type="submission" date="2022-02" db="EMBL/GenBank/DDBJ databases">
        <title>Uncovering new skin microbiome diversity through culturing and metagenomics.</title>
        <authorList>
            <person name="Conlan S."/>
            <person name="Deming C."/>
            <person name="Nisc Comparative Sequencing Program N."/>
            <person name="Segre J.A."/>
        </authorList>
    </citation>
    <scope>NUCLEOTIDE SEQUENCE [LARGE SCALE GENOMIC DNA]</scope>
    <source>
        <strain evidence="1 2">ACRQZ</strain>
    </source>
</reference>
<name>A0ABS9Q0D8_9MICO</name>
<evidence type="ECO:0008006" key="3">
    <source>
        <dbReference type="Google" id="ProtNLM"/>
    </source>
</evidence>
<comment type="caution">
    <text evidence="1">The sequence shown here is derived from an EMBL/GenBank/DDBJ whole genome shotgun (WGS) entry which is preliminary data.</text>
</comment>
<proteinExistence type="predicted"/>
<evidence type="ECO:0000313" key="2">
    <source>
        <dbReference type="Proteomes" id="UP001521931"/>
    </source>
</evidence>
<dbReference type="SUPFAM" id="SSF52540">
    <property type="entry name" value="P-loop containing nucleoside triphosphate hydrolases"/>
    <property type="match status" value="1"/>
</dbReference>
<dbReference type="EMBL" id="JAKRCV010000011">
    <property type="protein sequence ID" value="MCG7321316.1"/>
    <property type="molecule type" value="Genomic_DNA"/>
</dbReference>
<accession>A0ABS9Q0D8</accession>
<sequence>MAPDNVFNTADEVFTPGREPLVTYNPRQELDIEGEVHRFLRKPGYVLTVSGPSKSGKTVLVEKIIPRTGAIWMTGAEIKSIDDFLNRIISHHQAVSEVTTEKASSKGAGAKIGVSAGIPKALQGSAELSGSAQQGSRVSEKRTIDKVETVKALLETHQTRIVVDDFHYVSDDLKIDLTRTIKEFIRFCFVVFIAVPQDAYDAVRLETDMNSRVWQLEIPDWTSQELLYISREGFKALGLMDPQDEIGNGFATESLGAPFLMQRLCLEYCIDNGYERERYIKINVAPLRDHQRFYSRVAKRHVPGVFDFLMKGPRTKGTARVARVLKSGEQTDIYGAILYAVSNLPPRRDIPLRMLTLKLSDVLTEGPRLSNVTSALGHLADIAEKNRGTSDATVAFKDDTLYLADPFLAFYLRHGNWKLPSLPEDSI</sequence>
<gene>
    <name evidence="1" type="ORF">MHL29_05310</name>
</gene>